<keyword evidence="3" id="KW-1185">Reference proteome</keyword>
<gene>
    <name evidence="2" type="ORF">TorRG33x02_056090</name>
</gene>
<dbReference type="InParanoid" id="A0A2P5FLR1"/>
<evidence type="ECO:0000313" key="2">
    <source>
        <dbReference type="EMBL" id="PON98709.1"/>
    </source>
</evidence>
<reference evidence="3" key="1">
    <citation type="submission" date="2016-06" db="EMBL/GenBank/DDBJ databases">
        <title>Parallel loss of symbiosis genes in relatives of nitrogen-fixing non-legume Parasponia.</title>
        <authorList>
            <person name="Van Velzen R."/>
            <person name="Holmer R."/>
            <person name="Bu F."/>
            <person name="Rutten L."/>
            <person name="Van Zeijl A."/>
            <person name="Liu W."/>
            <person name="Santuari L."/>
            <person name="Cao Q."/>
            <person name="Sharma T."/>
            <person name="Shen D."/>
            <person name="Roswanjaya Y."/>
            <person name="Wardhani T."/>
            <person name="Kalhor M.S."/>
            <person name="Jansen J."/>
            <person name="Van den Hoogen J."/>
            <person name="Gungor B."/>
            <person name="Hartog M."/>
            <person name="Hontelez J."/>
            <person name="Verver J."/>
            <person name="Yang W.-C."/>
            <person name="Schijlen E."/>
            <person name="Repin R."/>
            <person name="Schilthuizen M."/>
            <person name="Schranz E."/>
            <person name="Heidstra R."/>
            <person name="Miyata K."/>
            <person name="Fedorova E."/>
            <person name="Kohlen W."/>
            <person name="Bisseling T."/>
            <person name="Smit S."/>
            <person name="Geurts R."/>
        </authorList>
    </citation>
    <scope>NUCLEOTIDE SEQUENCE [LARGE SCALE GENOMIC DNA]</scope>
    <source>
        <strain evidence="3">cv. RG33-2</strain>
    </source>
</reference>
<accession>A0A2P5FLR1</accession>
<proteinExistence type="predicted"/>
<dbReference type="OrthoDB" id="10307494at2759"/>
<comment type="caution">
    <text evidence="2">The sequence shown here is derived from an EMBL/GenBank/DDBJ whole genome shotgun (WGS) entry which is preliminary data.</text>
</comment>
<dbReference type="Proteomes" id="UP000237000">
    <property type="component" value="Unassembled WGS sequence"/>
</dbReference>
<protein>
    <submittedName>
        <fullName evidence="2">Uncharacterized protein</fullName>
    </submittedName>
</protein>
<feature type="region of interest" description="Disordered" evidence="1">
    <location>
        <begin position="20"/>
        <end position="65"/>
    </location>
</feature>
<evidence type="ECO:0000313" key="3">
    <source>
        <dbReference type="Proteomes" id="UP000237000"/>
    </source>
</evidence>
<dbReference type="EMBL" id="JXTC01000023">
    <property type="protein sequence ID" value="PON98709.1"/>
    <property type="molecule type" value="Genomic_DNA"/>
</dbReference>
<organism evidence="2 3">
    <name type="scientific">Trema orientale</name>
    <name type="common">Charcoal tree</name>
    <name type="synonym">Celtis orientalis</name>
    <dbReference type="NCBI Taxonomy" id="63057"/>
    <lineage>
        <taxon>Eukaryota</taxon>
        <taxon>Viridiplantae</taxon>
        <taxon>Streptophyta</taxon>
        <taxon>Embryophyta</taxon>
        <taxon>Tracheophyta</taxon>
        <taxon>Spermatophyta</taxon>
        <taxon>Magnoliopsida</taxon>
        <taxon>eudicotyledons</taxon>
        <taxon>Gunneridae</taxon>
        <taxon>Pentapetalae</taxon>
        <taxon>rosids</taxon>
        <taxon>fabids</taxon>
        <taxon>Rosales</taxon>
        <taxon>Cannabaceae</taxon>
        <taxon>Trema</taxon>
    </lineage>
</organism>
<evidence type="ECO:0000256" key="1">
    <source>
        <dbReference type="SAM" id="MobiDB-lite"/>
    </source>
</evidence>
<dbReference type="AlphaFoldDB" id="A0A2P5FLR1"/>
<name>A0A2P5FLR1_TREOI</name>
<sequence>MNKIISNFPICNDVKAISTNHSFDSNKKSHSPTRCRRGAENVNDETYEPIKALESSKLNNAPEPV</sequence>